<accession>A0A8S1E201</accession>
<evidence type="ECO:0008006" key="5">
    <source>
        <dbReference type="Google" id="ProtNLM"/>
    </source>
</evidence>
<evidence type="ECO:0000313" key="3">
    <source>
        <dbReference type="EMBL" id="CAB3397619.1"/>
    </source>
</evidence>
<dbReference type="Proteomes" id="UP000494206">
    <property type="component" value="Unassembled WGS sequence"/>
</dbReference>
<dbReference type="PANTHER" id="PTHR11844:SF25">
    <property type="entry name" value="NTR DOMAIN-CONTAINING PROTEIN"/>
    <property type="match status" value="1"/>
</dbReference>
<sequence>MVSYKVEHIKLIKAPKDIKELPNILNSATEESACGQTHFKIGKKYIFAGSSLSNSSIFISFCDWRVPLKYYDIKTLELNADWDKFVKSVGECAKKSNV</sequence>
<gene>
    <name evidence="3" type="ORF">CBOVIS_LOCUS1005</name>
</gene>
<evidence type="ECO:0000256" key="2">
    <source>
        <dbReference type="ARBA" id="ARBA00022525"/>
    </source>
</evidence>
<protein>
    <recommendedName>
        <fullName evidence="5">NTR domain-containing protein</fullName>
    </recommendedName>
</protein>
<dbReference type="GO" id="GO:0031012">
    <property type="term" value="C:extracellular matrix"/>
    <property type="evidence" value="ECO:0007669"/>
    <property type="project" value="TreeGrafter"/>
</dbReference>
<dbReference type="GO" id="GO:0005615">
    <property type="term" value="C:extracellular space"/>
    <property type="evidence" value="ECO:0007669"/>
    <property type="project" value="TreeGrafter"/>
</dbReference>
<dbReference type="GO" id="GO:0051045">
    <property type="term" value="P:negative regulation of membrane protein ectodomain proteolysis"/>
    <property type="evidence" value="ECO:0007669"/>
    <property type="project" value="TreeGrafter"/>
</dbReference>
<organism evidence="3 4">
    <name type="scientific">Caenorhabditis bovis</name>
    <dbReference type="NCBI Taxonomy" id="2654633"/>
    <lineage>
        <taxon>Eukaryota</taxon>
        <taxon>Metazoa</taxon>
        <taxon>Ecdysozoa</taxon>
        <taxon>Nematoda</taxon>
        <taxon>Chromadorea</taxon>
        <taxon>Rhabditida</taxon>
        <taxon>Rhabditina</taxon>
        <taxon>Rhabditomorpha</taxon>
        <taxon>Rhabditoidea</taxon>
        <taxon>Rhabditidae</taxon>
        <taxon>Peloderinae</taxon>
        <taxon>Caenorhabditis</taxon>
    </lineage>
</organism>
<dbReference type="InterPro" id="IPR001820">
    <property type="entry name" value="TIMP"/>
</dbReference>
<dbReference type="Gene3D" id="2.40.50.120">
    <property type="match status" value="1"/>
</dbReference>
<keyword evidence="2" id="KW-0964">Secreted</keyword>
<evidence type="ECO:0000313" key="4">
    <source>
        <dbReference type="Proteomes" id="UP000494206"/>
    </source>
</evidence>
<dbReference type="Pfam" id="PF00965">
    <property type="entry name" value="TIMP"/>
    <property type="match status" value="1"/>
</dbReference>
<dbReference type="SUPFAM" id="SSF50242">
    <property type="entry name" value="TIMP-like"/>
    <property type="match status" value="1"/>
</dbReference>
<dbReference type="GO" id="GO:0008191">
    <property type="term" value="F:metalloendopeptidase inhibitor activity"/>
    <property type="evidence" value="ECO:0007669"/>
    <property type="project" value="InterPro"/>
</dbReference>
<comment type="subcellular location">
    <subcellularLocation>
        <location evidence="1">Secreted</location>
    </subcellularLocation>
</comment>
<keyword evidence="4" id="KW-1185">Reference proteome</keyword>
<proteinExistence type="predicted"/>
<dbReference type="EMBL" id="CADEPM010000001">
    <property type="protein sequence ID" value="CAB3397619.1"/>
    <property type="molecule type" value="Genomic_DNA"/>
</dbReference>
<comment type="caution">
    <text evidence="3">The sequence shown here is derived from an EMBL/GenBank/DDBJ whole genome shotgun (WGS) entry which is preliminary data.</text>
</comment>
<dbReference type="InterPro" id="IPR008993">
    <property type="entry name" value="TIMP-like_OB-fold"/>
</dbReference>
<dbReference type="AlphaFoldDB" id="A0A8S1E201"/>
<reference evidence="3 4" key="1">
    <citation type="submission" date="2020-04" db="EMBL/GenBank/DDBJ databases">
        <authorList>
            <person name="Laetsch R D."/>
            <person name="Stevens L."/>
            <person name="Kumar S."/>
            <person name="Blaxter L. M."/>
        </authorList>
    </citation>
    <scope>NUCLEOTIDE SEQUENCE [LARGE SCALE GENOMIC DNA]</scope>
</reference>
<name>A0A8S1E201_9PELO</name>
<evidence type="ECO:0000256" key="1">
    <source>
        <dbReference type="ARBA" id="ARBA00004613"/>
    </source>
</evidence>
<dbReference type="OrthoDB" id="5792739at2759"/>
<dbReference type="PANTHER" id="PTHR11844">
    <property type="entry name" value="METALLOPROTEASE INHIBITOR"/>
    <property type="match status" value="1"/>
</dbReference>
<dbReference type="GO" id="GO:0002020">
    <property type="term" value="F:protease binding"/>
    <property type="evidence" value="ECO:0007669"/>
    <property type="project" value="TreeGrafter"/>
</dbReference>